<name>A0A0C5BXR2_9ARCH</name>
<reference evidence="1 2" key="2">
    <citation type="journal article" date="2016" name="ISME J.">
        <title>Physiological and genomic characterization of two novel marine thaumarchaeal strains indicates niche differentiation.</title>
        <authorList>
            <person name="Bayer B."/>
            <person name="Vojvoda J."/>
            <person name="Offre P."/>
            <person name="Alves R.J."/>
            <person name="Elisabeth N.H."/>
            <person name="Garcia J.A."/>
            <person name="Volland J.M."/>
            <person name="Srivastava A."/>
            <person name="Schleper C."/>
            <person name="Herndl G.J."/>
        </authorList>
    </citation>
    <scope>NUCLEOTIDE SEQUENCE [LARGE SCALE GENOMIC DNA]</scope>
    <source>
        <strain evidence="1 2">D3C</strain>
    </source>
</reference>
<gene>
    <name evidence="1" type="ORF">NPIRD3C_1881</name>
</gene>
<dbReference type="HOGENOM" id="CLU_3178408_0_0_2"/>
<proteinExistence type="predicted"/>
<organism evidence="1 2">
    <name type="scientific">Nitrosopumilus piranensis</name>
    <dbReference type="NCBI Taxonomy" id="1582439"/>
    <lineage>
        <taxon>Archaea</taxon>
        <taxon>Nitrososphaerota</taxon>
        <taxon>Nitrososphaeria</taxon>
        <taxon>Nitrosopumilales</taxon>
        <taxon>Nitrosopumilaceae</taxon>
        <taxon>Nitrosopumilus</taxon>
    </lineage>
</organism>
<accession>A0A0C5BXR2</accession>
<dbReference type="EMBL" id="CP010868">
    <property type="protein sequence ID" value="AJM93091.1"/>
    <property type="molecule type" value="Genomic_DNA"/>
</dbReference>
<evidence type="ECO:0000313" key="2">
    <source>
        <dbReference type="Proteomes" id="UP000032027"/>
    </source>
</evidence>
<dbReference type="PATRIC" id="fig|1582439.9.peg.1941"/>
<dbReference type="KEGG" id="nid:NPIRD3C_1881"/>
<dbReference type="STRING" id="1582439.NPIRD3C_1881"/>
<protein>
    <submittedName>
        <fullName evidence="1">Uncharacterized protein</fullName>
    </submittedName>
</protein>
<dbReference type="AlphaFoldDB" id="A0A0C5BXR2"/>
<sequence>MNIPITIKATRTNRSYKFSVFPKYQIDKHNAETVTRQLIIVGLKFRF</sequence>
<reference evidence="1 2" key="3">
    <citation type="journal article" date="2019" name="Int. J. Syst. Evol. Microbiol.">
        <title>Nitrosopumilus adriaticus sp. nov. and Nitrosopumilus piranensis sp. nov., two ammonia-oxidizing archaea from the Adriatic Sea and members of the class Nitrososphaeria.</title>
        <authorList>
            <person name="Bayer B."/>
            <person name="Vojvoda J."/>
            <person name="Reinthaler T."/>
            <person name="Reyes C."/>
            <person name="Pinto M."/>
            <person name="Herndl G.J."/>
        </authorList>
    </citation>
    <scope>NUCLEOTIDE SEQUENCE [LARGE SCALE GENOMIC DNA]</scope>
    <source>
        <strain evidence="1 2">D3C</strain>
    </source>
</reference>
<keyword evidence="2" id="KW-1185">Reference proteome</keyword>
<dbReference type="Proteomes" id="UP000032027">
    <property type="component" value="Chromosome"/>
</dbReference>
<evidence type="ECO:0000313" key="1">
    <source>
        <dbReference type="EMBL" id="AJM93091.1"/>
    </source>
</evidence>
<reference evidence="2" key="1">
    <citation type="submission" date="2015-02" db="EMBL/GenBank/DDBJ databases">
        <title>Characterization of two novel Thaumarchaeota isolated from the Northern Adriatic Sea.</title>
        <authorList>
            <person name="Bayer B."/>
            <person name="Vojvoda J."/>
            <person name="Offre P."/>
            <person name="Srivastava A."/>
            <person name="Elisabeth N."/>
            <person name="Garcia J.A.L."/>
            <person name="Schleper C."/>
            <person name="Herndl G.J."/>
        </authorList>
    </citation>
    <scope>NUCLEOTIDE SEQUENCE [LARGE SCALE GENOMIC DNA]</scope>
    <source>
        <strain evidence="2">D3C</strain>
    </source>
</reference>